<dbReference type="Proteomes" id="UP000054248">
    <property type="component" value="Unassembled WGS sequence"/>
</dbReference>
<reference evidence="2 3" key="1">
    <citation type="submission" date="2014-04" db="EMBL/GenBank/DDBJ databases">
        <authorList>
            <consortium name="DOE Joint Genome Institute"/>
            <person name="Kuo A."/>
            <person name="Girlanda M."/>
            <person name="Perotto S."/>
            <person name="Kohler A."/>
            <person name="Nagy L.G."/>
            <person name="Floudas D."/>
            <person name="Copeland A."/>
            <person name="Barry K.W."/>
            <person name="Cichocki N."/>
            <person name="Veneault-Fourrey C."/>
            <person name="LaButti K."/>
            <person name="Lindquist E.A."/>
            <person name="Lipzen A."/>
            <person name="Lundell T."/>
            <person name="Morin E."/>
            <person name="Murat C."/>
            <person name="Sun H."/>
            <person name="Tunlid A."/>
            <person name="Henrissat B."/>
            <person name="Grigoriev I.V."/>
            <person name="Hibbett D.S."/>
            <person name="Martin F."/>
            <person name="Nordberg H.P."/>
            <person name="Cantor M.N."/>
            <person name="Hua S.X."/>
        </authorList>
    </citation>
    <scope>NUCLEOTIDE SEQUENCE [LARGE SCALE GENOMIC DNA]</scope>
    <source>
        <strain evidence="2 3">MUT 4182</strain>
    </source>
</reference>
<proteinExistence type="predicted"/>
<evidence type="ECO:0000313" key="3">
    <source>
        <dbReference type="Proteomes" id="UP000054248"/>
    </source>
</evidence>
<dbReference type="HOGENOM" id="CLU_2211892_0_0_1"/>
<feature type="region of interest" description="Disordered" evidence="1">
    <location>
        <begin position="1"/>
        <end position="93"/>
    </location>
</feature>
<protein>
    <submittedName>
        <fullName evidence="2">Uncharacterized protein</fullName>
    </submittedName>
</protein>
<dbReference type="EMBL" id="KN823045">
    <property type="protein sequence ID" value="KIO25282.1"/>
    <property type="molecule type" value="Genomic_DNA"/>
</dbReference>
<sequence>MYNLVPDKNGIGTADRVGRPLGAGRVPEGAEKEKVGSPEGAGREPDGRGGREWGTLDGGGGGGGREEPAGRLGAGREPESEGGAGAARAAATKVKTHCLQTWKLSAA</sequence>
<keyword evidence="3" id="KW-1185">Reference proteome</keyword>
<feature type="compositionally biased region" description="Basic and acidic residues" evidence="1">
    <location>
        <begin position="64"/>
        <end position="79"/>
    </location>
</feature>
<gene>
    <name evidence="2" type="ORF">M407DRAFT_8498</name>
</gene>
<dbReference type="AlphaFoldDB" id="A0A0C3LV65"/>
<name>A0A0C3LV65_9AGAM</name>
<accession>A0A0C3LV65</accession>
<reference evidence="3" key="2">
    <citation type="submission" date="2015-01" db="EMBL/GenBank/DDBJ databases">
        <title>Evolutionary Origins and Diversification of the Mycorrhizal Mutualists.</title>
        <authorList>
            <consortium name="DOE Joint Genome Institute"/>
            <consortium name="Mycorrhizal Genomics Consortium"/>
            <person name="Kohler A."/>
            <person name="Kuo A."/>
            <person name="Nagy L.G."/>
            <person name="Floudas D."/>
            <person name="Copeland A."/>
            <person name="Barry K.W."/>
            <person name="Cichocki N."/>
            <person name="Veneault-Fourrey C."/>
            <person name="LaButti K."/>
            <person name="Lindquist E.A."/>
            <person name="Lipzen A."/>
            <person name="Lundell T."/>
            <person name="Morin E."/>
            <person name="Murat C."/>
            <person name="Riley R."/>
            <person name="Ohm R."/>
            <person name="Sun H."/>
            <person name="Tunlid A."/>
            <person name="Henrissat B."/>
            <person name="Grigoriev I.V."/>
            <person name="Hibbett D.S."/>
            <person name="Martin F."/>
        </authorList>
    </citation>
    <scope>NUCLEOTIDE SEQUENCE [LARGE SCALE GENOMIC DNA]</scope>
    <source>
        <strain evidence="3">MUT 4182</strain>
    </source>
</reference>
<organism evidence="2 3">
    <name type="scientific">Tulasnella calospora MUT 4182</name>
    <dbReference type="NCBI Taxonomy" id="1051891"/>
    <lineage>
        <taxon>Eukaryota</taxon>
        <taxon>Fungi</taxon>
        <taxon>Dikarya</taxon>
        <taxon>Basidiomycota</taxon>
        <taxon>Agaricomycotina</taxon>
        <taxon>Agaricomycetes</taxon>
        <taxon>Cantharellales</taxon>
        <taxon>Tulasnellaceae</taxon>
        <taxon>Tulasnella</taxon>
    </lineage>
</organism>
<evidence type="ECO:0000313" key="2">
    <source>
        <dbReference type="EMBL" id="KIO25282.1"/>
    </source>
</evidence>
<evidence type="ECO:0000256" key="1">
    <source>
        <dbReference type="SAM" id="MobiDB-lite"/>
    </source>
</evidence>
<feature type="compositionally biased region" description="Basic and acidic residues" evidence="1">
    <location>
        <begin position="28"/>
        <end position="51"/>
    </location>
</feature>